<keyword evidence="4" id="KW-1185">Reference proteome</keyword>
<dbReference type="Pfam" id="PF23007">
    <property type="entry name" value="DnaA_N-like_STI"/>
    <property type="match status" value="1"/>
</dbReference>
<evidence type="ECO:0000259" key="2">
    <source>
        <dbReference type="Pfam" id="PF23007"/>
    </source>
</evidence>
<protein>
    <recommendedName>
        <fullName evidence="2">STICHEL DnaA-N-like alpha-beta domain-containing protein</fullName>
    </recommendedName>
</protein>
<sequence length="404" mass="45253">MLGCLFYILAEADLQKLRHALKILSDSEKQFRTSKNQTTWLTVALLQLSSVDSDSLDANDSRVWQRNGRDAENRRFSASSTAGSPNNSLSCMYNNHRSQNSKNHGDAKGNLEQIWKDALEKCQSSTFRSFLLNEGKLSSVFFNEGLAVAEVEFCRPDDVSRAEKSWKLIASLLQLVLGCNVEIRINLVHCNFFRKNGKVKKPSFSLLSCSRRMPSTVEDGNDESGKSDFTSSPTIIRENPEESCSSNHGSHFSPAIRNDEANIHTNGTATPHRSIQDDQTHGLRVGVKVNGESQLLASQEPEYQPGCFSKTTRSERKFRSLDASCTICLKVQPHNKLDLPEDPYFCASDPYIVCSSSNTFSSNSNGDEDWVRKELGMNSKMRCWRTPKLTLKRVLKCLASETAE</sequence>
<evidence type="ECO:0000313" key="4">
    <source>
        <dbReference type="Proteomes" id="UP000541444"/>
    </source>
</evidence>
<feature type="domain" description="STICHEL DnaA-N-like alpha-beta" evidence="2">
    <location>
        <begin position="105"/>
        <end position="187"/>
    </location>
</feature>
<evidence type="ECO:0000313" key="3">
    <source>
        <dbReference type="EMBL" id="KAF6176988.1"/>
    </source>
</evidence>
<feature type="region of interest" description="Disordered" evidence="1">
    <location>
        <begin position="213"/>
        <end position="251"/>
    </location>
</feature>
<dbReference type="OrthoDB" id="1935750at2759"/>
<dbReference type="Proteomes" id="UP000541444">
    <property type="component" value="Unassembled WGS sequence"/>
</dbReference>
<name>A0A7J7PCW2_9MAGN</name>
<dbReference type="AlphaFoldDB" id="A0A7J7PCW2"/>
<feature type="compositionally biased region" description="Polar residues" evidence="1">
    <location>
        <begin position="76"/>
        <end position="102"/>
    </location>
</feature>
<comment type="caution">
    <text evidence="3">The sequence shown here is derived from an EMBL/GenBank/DDBJ whole genome shotgun (WGS) entry which is preliminary data.</text>
</comment>
<dbReference type="InterPro" id="IPR054506">
    <property type="entry name" value="DnaA_N-like_STI"/>
</dbReference>
<feature type="region of interest" description="Disordered" evidence="1">
    <location>
        <begin position="68"/>
        <end position="107"/>
    </location>
</feature>
<organism evidence="3 4">
    <name type="scientific">Kingdonia uniflora</name>
    <dbReference type="NCBI Taxonomy" id="39325"/>
    <lineage>
        <taxon>Eukaryota</taxon>
        <taxon>Viridiplantae</taxon>
        <taxon>Streptophyta</taxon>
        <taxon>Embryophyta</taxon>
        <taxon>Tracheophyta</taxon>
        <taxon>Spermatophyta</taxon>
        <taxon>Magnoliopsida</taxon>
        <taxon>Ranunculales</taxon>
        <taxon>Circaeasteraceae</taxon>
        <taxon>Kingdonia</taxon>
    </lineage>
</organism>
<accession>A0A7J7PCW2</accession>
<dbReference type="EMBL" id="JACGCM010000012">
    <property type="protein sequence ID" value="KAF6176988.1"/>
    <property type="molecule type" value="Genomic_DNA"/>
</dbReference>
<gene>
    <name evidence="3" type="ORF">GIB67_027788</name>
</gene>
<reference evidence="3 4" key="1">
    <citation type="journal article" date="2020" name="IScience">
        <title>Genome Sequencing of the Endangered Kingdonia uniflora (Circaeasteraceae, Ranunculales) Reveals Potential Mechanisms of Evolutionary Specialization.</title>
        <authorList>
            <person name="Sun Y."/>
            <person name="Deng T."/>
            <person name="Zhang A."/>
            <person name="Moore M.J."/>
            <person name="Landis J.B."/>
            <person name="Lin N."/>
            <person name="Zhang H."/>
            <person name="Zhang X."/>
            <person name="Huang J."/>
            <person name="Zhang X."/>
            <person name="Sun H."/>
            <person name="Wang H."/>
        </authorList>
    </citation>
    <scope>NUCLEOTIDE SEQUENCE [LARGE SCALE GENOMIC DNA]</scope>
    <source>
        <strain evidence="3">TB1705</strain>
        <tissue evidence="3">Leaf</tissue>
    </source>
</reference>
<proteinExistence type="predicted"/>
<evidence type="ECO:0000256" key="1">
    <source>
        <dbReference type="SAM" id="MobiDB-lite"/>
    </source>
</evidence>